<name>A0A9X1FRY4_9RHOB</name>
<sequence length="49" mass="5229">MKVSLVLLLCGVFALSGCYENDQYPITGEECGPNDPVKDMSIPNCPPGL</sequence>
<dbReference type="PROSITE" id="PS51257">
    <property type="entry name" value="PROKAR_LIPOPROTEIN"/>
    <property type="match status" value="1"/>
</dbReference>
<protein>
    <recommendedName>
        <fullName evidence="3">Lipoprotein</fullName>
    </recommendedName>
</protein>
<dbReference type="RefSeq" id="WP_219500142.1">
    <property type="nucleotide sequence ID" value="NZ_JAHXDN010000001.1"/>
</dbReference>
<dbReference type="EMBL" id="JAHXDN010000001">
    <property type="protein sequence ID" value="MBW4706279.1"/>
    <property type="molecule type" value="Genomic_DNA"/>
</dbReference>
<keyword evidence="2" id="KW-1185">Reference proteome</keyword>
<evidence type="ECO:0000313" key="1">
    <source>
        <dbReference type="EMBL" id="MBW4706279.1"/>
    </source>
</evidence>
<proteinExistence type="predicted"/>
<dbReference type="Proteomes" id="UP001138661">
    <property type="component" value="Unassembled WGS sequence"/>
</dbReference>
<evidence type="ECO:0000313" key="2">
    <source>
        <dbReference type="Proteomes" id="UP001138661"/>
    </source>
</evidence>
<accession>A0A9X1FRY4</accession>
<gene>
    <name evidence="1" type="ORF">KX928_00605</name>
</gene>
<organism evidence="1 2">
    <name type="scientific">Roseobacter insulae</name>
    <dbReference type="NCBI Taxonomy" id="2859783"/>
    <lineage>
        <taxon>Bacteria</taxon>
        <taxon>Pseudomonadati</taxon>
        <taxon>Pseudomonadota</taxon>
        <taxon>Alphaproteobacteria</taxon>
        <taxon>Rhodobacterales</taxon>
        <taxon>Roseobacteraceae</taxon>
        <taxon>Roseobacter</taxon>
    </lineage>
</organism>
<reference evidence="1" key="1">
    <citation type="submission" date="2021-07" db="EMBL/GenBank/DDBJ databases">
        <title>Roseobacter insulae sp. nov., isolated from a tidal flat.</title>
        <authorList>
            <person name="Park S."/>
            <person name="Yoon J.-H."/>
        </authorList>
    </citation>
    <scope>NUCLEOTIDE SEQUENCE</scope>
    <source>
        <strain evidence="1">YSTF-M11</strain>
    </source>
</reference>
<comment type="caution">
    <text evidence="1">The sequence shown here is derived from an EMBL/GenBank/DDBJ whole genome shotgun (WGS) entry which is preliminary data.</text>
</comment>
<evidence type="ECO:0008006" key="3">
    <source>
        <dbReference type="Google" id="ProtNLM"/>
    </source>
</evidence>
<dbReference type="AlphaFoldDB" id="A0A9X1FRY4"/>